<dbReference type="AlphaFoldDB" id="A0AAV5T9F0"/>
<comment type="caution">
    <text evidence="1">The sequence shown here is derived from an EMBL/GenBank/DDBJ whole genome shotgun (WGS) entry which is preliminary data.</text>
</comment>
<name>A0AAV5T9F0_9BILA</name>
<feature type="non-terminal residue" evidence="1">
    <location>
        <position position="71"/>
    </location>
</feature>
<protein>
    <submittedName>
        <fullName evidence="1">Uncharacterized protein</fullName>
    </submittedName>
</protein>
<evidence type="ECO:0000313" key="1">
    <source>
        <dbReference type="EMBL" id="GMS91939.1"/>
    </source>
</evidence>
<organism evidence="1 2">
    <name type="scientific">Pristionchus entomophagus</name>
    <dbReference type="NCBI Taxonomy" id="358040"/>
    <lineage>
        <taxon>Eukaryota</taxon>
        <taxon>Metazoa</taxon>
        <taxon>Ecdysozoa</taxon>
        <taxon>Nematoda</taxon>
        <taxon>Chromadorea</taxon>
        <taxon>Rhabditida</taxon>
        <taxon>Rhabditina</taxon>
        <taxon>Diplogasteromorpha</taxon>
        <taxon>Diplogasteroidea</taxon>
        <taxon>Neodiplogasteridae</taxon>
        <taxon>Pristionchus</taxon>
    </lineage>
</organism>
<sequence length="71" mass="7352">SCISPAFMSTVIVSALRYLRPTSCPNALPPSSCLQRLHDCCFVSSSAAANSAASLSMAMNLLMSGSHRCGA</sequence>
<reference evidence="1" key="1">
    <citation type="submission" date="2023-10" db="EMBL/GenBank/DDBJ databases">
        <title>Genome assembly of Pristionchus species.</title>
        <authorList>
            <person name="Yoshida K."/>
            <person name="Sommer R.J."/>
        </authorList>
    </citation>
    <scope>NUCLEOTIDE SEQUENCE</scope>
    <source>
        <strain evidence="1">RS0144</strain>
    </source>
</reference>
<proteinExistence type="predicted"/>
<gene>
    <name evidence="1" type="ORF">PENTCL1PPCAC_14114</name>
</gene>
<evidence type="ECO:0000313" key="2">
    <source>
        <dbReference type="Proteomes" id="UP001432027"/>
    </source>
</evidence>
<dbReference type="Proteomes" id="UP001432027">
    <property type="component" value="Unassembled WGS sequence"/>
</dbReference>
<feature type="non-terminal residue" evidence="1">
    <location>
        <position position="1"/>
    </location>
</feature>
<keyword evidence="2" id="KW-1185">Reference proteome</keyword>
<dbReference type="EMBL" id="BTSX01000004">
    <property type="protein sequence ID" value="GMS91939.1"/>
    <property type="molecule type" value="Genomic_DNA"/>
</dbReference>
<accession>A0AAV5T9F0</accession>